<sequence length="121" mass="14023">DEEDNWSLASSTATSVRTAKITVPVAPRFSCLDRLQRRNEFYSKLEEKHRALDKEKFEYEARIKAKEQAAIKLMRRNMSYKANPVPSFYRDGPPAKVELKKLPLTRAKSPVFTRRKSYGDA</sequence>
<evidence type="ECO:0000256" key="5">
    <source>
        <dbReference type="ARBA" id="ARBA00023212"/>
    </source>
</evidence>
<feature type="non-terminal residue" evidence="7">
    <location>
        <position position="1"/>
    </location>
</feature>
<comment type="subcellular location">
    <subcellularLocation>
        <location evidence="1">Cytoplasm</location>
        <location evidence="1">Cytoskeleton</location>
    </subcellularLocation>
</comment>
<proteinExistence type="inferred from homology"/>
<keyword evidence="4" id="KW-0493">Microtubule</keyword>
<accession>S8E4F8</accession>
<reference evidence="7 8" key="1">
    <citation type="journal article" date="2013" name="BMC Genomics">
        <title>The miniature genome of a carnivorous plant Genlisea aurea contains a low number of genes and short non-coding sequences.</title>
        <authorList>
            <person name="Leushkin E.V."/>
            <person name="Sutormin R.A."/>
            <person name="Nabieva E.R."/>
            <person name="Penin A.A."/>
            <person name="Kondrashov A.S."/>
            <person name="Logacheva M.D."/>
        </authorList>
    </citation>
    <scope>NUCLEOTIDE SEQUENCE [LARGE SCALE GENOMIC DNA]</scope>
</reference>
<dbReference type="InterPro" id="IPR044806">
    <property type="entry name" value="WVD2/WDL1-4"/>
</dbReference>
<evidence type="ECO:0000313" key="7">
    <source>
        <dbReference type="EMBL" id="EPS70648.1"/>
    </source>
</evidence>
<dbReference type="GO" id="GO:0000226">
    <property type="term" value="P:microtubule cytoskeleton organization"/>
    <property type="evidence" value="ECO:0007669"/>
    <property type="project" value="InterPro"/>
</dbReference>
<evidence type="ECO:0000313" key="8">
    <source>
        <dbReference type="Proteomes" id="UP000015453"/>
    </source>
</evidence>
<comment type="caution">
    <text evidence="7">The sequence shown here is derived from an EMBL/GenBank/DDBJ whole genome shotgun (WGS) entry which is preliminary data.</text>
</comment>
<name>S8E4F8_9LAMI</name>
<evidence type="ECO:0000256" key="3">
    <source>
        <dbReference type="ARBA" id="ARBA00022490"/>
    </source>
</evidence>
<dbReference type="OrthoDB" id="1925970at2759"/>
<dbReference type="EMBL" id="AUSU01001601">
    <property type="protein sequence ID" value="EPS70648.1"/>
    <property type="molecule type" value="Genomic_DNA"/>
</dbReference>
<dbReference type="PANTHER" id="PTHR46372:SF6">
    <property type="entry name" value="PROTEIN WVD2-LIKE 1"/>
    <property type="match status" value="1"/>
</dbReference>
<keyword evidence="5" id="KW-0206">Cytoskeleton</keyword>
<evidence type="ECO:0000256" key="1">
    <source>
        <dbReference type="ARBA" id="ARBA00004245"/>
    </source>
</evidence>
<evidence type="ECO:0000256" key="4">
    <source>
        <dbReference type="ARBA" id="ARBA00022701"/>
    </source>
</evidence>
<dbReference type="PANTHER" id="PTHR46372">
    <property type="entry name" value="PROTEIN WVD2-LIKE 3"/>
    <property type="match status" value="1"/>
</dbReference>
<gene>
    <name evidence="7" type="ORF">M569_04113</name>
</gene>
<dbReference type="InterPro" id="IPR027329">
    <property type="entry name" value="TPX2_C"/>
</dbReference>
<dbReference type="Proteomes" id="UP000015453">
    <property type="component" value="Unassembled WGS sequence"/>
</dbReference>
<feature type="non-terminal residue" evidence="7">
    <location>
        <position position="121"/>
    </location>
</feature>
<dbReference type="Pfam" id="PF06886">
    <property type="entry name" value="TPX2"/>
    <property type="match status" value="1"/>
</dbReference>
<keyword evidence="8" id="KW-1185">Reference proteome</keyword>
<keyword evidence="3" id="KW-0963">Cytoplasm</keyword>
<evidence type="ECO:0000259" key="6">
    <source>
        <dbReference type="Pfam" id="PF06886"/>
    </source>
</evidence>
<comment type="similarity">
    <text evidence="2">Belongs to the TPX2 family.</text>
</comment>
<dbReference type="GO" id="GO:0008017">
    <property type="term" value="F:microtubule binding"/>
    <property type="evidence" value="ECO:0007669"/>
    <property type="project" value="InterPro"/>
</dbReference>
<dbReference type="AlphaFoldDB" id="S8E4F8"/>
<evidence type="ECO:0000256" key="2">
    <source>
        <dbReference type="ARBA" id="ARBA00005885"/>
    </source>
</evidence>
<organism evidence="7 8">
    <name type="scientific">Genlisea aurea</name>
    <dbReference type="NCBI Taxonomy" id="192259"/>
    <lineage>
        <taxon>Eukaryota</taxon>
        <taxon>Viridiplantae</taxon>
        <taxon>Streptophyta</taxon>
        <taxon>Embryophyta</taxon>
        <taxon>Tracheophyta</taxon>
        <taxon>Spermatophyta</taxon>
        <taxon>Magnoliopsida</taxon>
        <taxon>eudicotyledons</taxon>
        <taxon>Gunneridae</taxon>
        <taxon>Pentapetalae</taxon>
        <taxon>asterids</taxon>
        <taxon>lamiids</taxon>
        <taxon>Lamiales</taxon>
        <taxon>Lentibulariaceae</taxon>
        <taxon>Genlisea</taxon>
    </lineage>
</organism>
<feature type="domain" description="TPX2 C-terminal" evidence="6">
    <location>
        <begin position="28"/>
        <end position="100"/>
    </location>
</feature>
<protein>
    <recommendedName>
        <fullName evidence="6">TPX2 C-terminal domain-containing protein</fullName>
    </recommendedName>
</protein>
<dbReference type="GO" id="GO:0005874">
    <property type="term" value="C:microtubule"/>
    <property type="evidence" value="ECO:0007669"/>
    <property type="project" value="UniProtKB-KW"/>
</dbReference>